<dbReference type="Pfam" id="PF05859">
    <property type="entry name" value="Mis12"/>
    <property type="match status" value="1"/>
</dbReference>
<evidence type="ECO:0000256" key="3">
    <source>
        <dbReference type="ARBA" id="ARBA00013793"/>
    </source>
</evidence>
<keyword evidence="12" id="KW-1185">Reference proteome</keyword>
<dbReference type="GO" id="GO:0000070">
    <property type="term" value="P:mitotic sister chromatid segregation"/>
    <property type="evidence" value="ECO:0007669"/>
    <property type="project" value="TreeGrafter"/>
</dbReference>
<evidence type="ECO:0000256" key="1">
    <source>
        <dbReference type="ARBA" id="ARBA00004629"/>
    </source>
</evidence>
<dbReference type="GO" id="GO:0005634">
    <property type="term" value="C:nucleus"/>
    <property type="evidence" value="ECO:0007669"/>
    <property type="project" value="InterPro"/>
</dbReference>
<evidence type="ECO:0000256" key="5">
    <source>
        <dbReference type="ARBA" id="ARBA00022618"/>
    </source>
</evidence>
<keyword evidence="8" id="KW-0175">Coiled coil</keyword>
<dbReference type="AlphaFoldDB" id="A0A8X6QD86"/>
<dbReference type="PANTHER" id="PTHR14527:SF2">
    <property type="entry name" value="PROTEIN MIS12 HOMOLOG"/>
    <property type="match status" value="1"/>
</dbReference>
<keyword evidence="4" id="KW-0158">Chromosome</keyword>
<keyword evidence="6" id="KW-0498">Mitosis</keyword>
<accession>A0A8X6QD86</accession>
<comment type="similarity">
    <text evidence="2">Belongs to the mis12 family.</text>
</comment>
<dbReference type="Proteomes" id="UP000887013">
    <property type="component" value="Unassembled WGS sequence"/>
</dbReference>
<evidence type="ECO:0000313" key="12">
    <source>
        <dbReference type="Proteomes" id="UP000887013"/>
    </source>
</evidence>
<organism evidence="11 12">
    <name type="scientific">Nephila pilipes</name>
    <name type="common">Giant wood spider</name>
    <name type="synonym">Nephila maculata</name>
    <dbReference type="NCBI Taxonomy" id="299642"/>
    <lineage>
        <taxon>Eukaryota</taxon>
        <taxon>Metazoa</taxon>
        <taxon>Ecdysozoa</taxon>
        <taxon>Arthropoda</taxon>
        <taxon>Chelicerata</taxon>
        <taxon>Arachnida</taxon>
        <taxon>Araneae</taxon>
        <taxon>Araneomorphae</taxon>
        <taxon>Entelegynae</taxon>
        <taxon>Araneoidea</taxon>
        <taxon>Nephilidae</taxon>
        <taxon>Nephila</taxon>
    </lineage>
</organism>
<keyword evidence="9" id="KW-0131">Cell cycle</keyword>
<gene>
    <name evidence="11" type="primary">AVEN_217159_1</name>
    <name evidence="11" type="ORF">NPIL_433541</name>
</gene>
<dbReference type="GO" id="GO:0051301">
    <property type="term" value="P:cell division"/>
    <property type="evidence" value="ECO:0007669"/>
    <property type="project" value="UniProtKB-KW"/>
</dbReference>
<protein>
    <recommendedName>
        <fullName evidence="3">Protein MIS12 homolog</fullName>
    </recommendedName>
</protein>
<dbReference type="InterPro" id="IPR008685">
    <property type="entry name" value="Centromere_Mis12"/>
</dbReference>
<evidence type="ECO:0000313" key="11">
    <source>
        <dbReference type="EMBL" id="GFU15558.1"/>
    </source>
</evidence>
<evidence type="ECO:0000256" key="6">
    <source>
        <dbReference type="ARBA" id="ARBA00022776"/>
    </source>
</evidence>
<dbReference type="OrthoDB" id="1884855at2759"/>
<keyword evidence="7" id="KW-0995">Kinetochore</keyword>
<reference evidence="11" key="1">
    <citation type="submission" date="2020-08" db="EMBL/GenBank/DDBJ databases">
        <title>Multicomponent nature underlies the extraordinary mechanical properties of spider dragline silk.</title>
        <authorList>
            <person name="Kono N."/>
            <person name="Nakamura H."/>
            <person name="Mori M."/>
            <person name="Yoshida Y."/>
            <person name="Ohtoshi R."/>
            <person name="Malay A.D."/>
            <person name="Moran D.A.P."/>
            <person name="Tomita M."/>
            <person name="Numata K."/>
            <person name="Arakawa K."/>
        </authorList>
    </citation>
    <scope>NUCLEOTIDE SEQUENCE</scope>
</reference>
<dbReference type="GO" id="GO:0000444">
    <property type="term" value="C:MIS12/MIND type complex"/>
    <property type="evidence" value="ECO:0007669"/>
    <property type="project" value="TreeGrafter"/>
</dbReference>
<dbReference type="PANTHER" id="PTHR14527">
    <property type="entry name" value="PROTEIN MIS12 HOMOLOG"/>
    <property type="match status" value="1"/>
</dbReference>
<evidence type="ECO:0000256" key="7">
    <source>
        <dbReference type="ARBA" id="ARBA00022838"/>
    </source>
</evidence>
<proteinExistence type="inferred from homology"/>
<name>A0A8X6QD86_NEPPI</name>
<comment type="subcellular location">
    <subcellularLocation>
        <location evidence="1">Chromosome</location>
        <location evidence="1">Centromere</location>
        <location evidence="1">Kinetochore</location>
    </subcellularLocation>
</comment>
<dbReference type="EMBL" id="BMAW01079515">
    <property type="protein sequence ID" value="GFU15558.1"/>
    <property type="molecule type" value="Genomic_DNA"/>
</dbReference>
<dbReference type="GO" id="GO:0051382">
    <property type="term" value="P:kinetochore assembly"/>
    <property type="evidence" value="ECO:0007669"/>
    <property type="project" value="TreeGrafter"/>
</dbReference>
<evidence type="ECO:0000256" key="9">
    <source>
        <dbReference type="ARBA" id="ARBA00023306"/>
    </source>
</evidence>
<keyword evidence="5" id="KW-0132">Cell division</keyword>
<evidence type="ECO:0000256" key="2">
    <source>
        <dbReference type="ARBA" id="ARBA00008643"/>
    </source>
</evidence>
<evidence type="ECO:0000256" key="4">
    <source>
        <dbReference type="ARBA" id="ARBA00022454"/>
    </source>
</evidence>
<sequence>MNMDFEAVMDLDYSTQHLGIHPRTFFDKVYNAFYECLFEGLNVMKKYLSDEYSHVVSTDVILSSTDSLFQELMKHLDKSIDKLEIYIDSNVFMIPNHVVLSEDEIHLTNPATKEQDKELDKEIEQIKQRILEERIRKSIFKSKIEEQKCVKEELLIFKNKLQQLIAVIHLSRESQEELKFTIERCVEIWDTIKRPSQFK</sequence>
<evidence type="ECO:0000256" key="8">
    <source>
        <dbReference type="ARBA" id="ARBA00023054"/>
    </source>
</evidence>
<comment type="caution">
    <text evidence="11">The sequence shown here is derived from an EMBL/GenBank/DDBJ whole genome shotgun (WGS) entry which is preliminary data.</text>
</comment>
<evidence type="ECO:0000256" key="10">
    <source>
        <dbReference type="ARBA" id="ARBA00023328"/>
    </source>
</evidence>
<keyword evidence="10" id="KW-0137">Centromere</keyword>